<comment type="caution">
    <text evidence="2">The sequence shown here is derived from an EMBL/GenBank/DDBJ whole genome shotgun (WGS) entry which is preliminary data.</text>
</comment>
<keyword evidence="3" id="KW-1185">Reference proteome</keyword>
<keyword evidence="1" id="KW-0812">Transmembrane</keyword>
<evidence type="ECO:0000313" key="2">
    <source>
        <dbReference type="EMBL" id="OOQ60206.1"/>
    </source>
</evidence>
<protein>
    <submittedName>
        <fullName evidence="2">Uncharacterized protein</fullName>
    </submittedName>
</protein>
<keyword evidence="1" id="KW-0472">Membrane</keyword>
<feature type="transmembrane region" description="Helical" evidence="1">
    <location>
        <begin position="64"/>
        <end position="84"/>
    </location>
</feature>
<dbReference type="OrthoDB" id="9882995at2"/>
<evidence type="ECO:0000313" key="3">
    <source>
        <dbReference type="Proteomes" id="UP000189739"/>
    </source>
</evidence>
<feature type="transmembrane region" description="Helical" evidence="1">
    <location>
        <begin position="21"/>
        <end position="44"/>
    </location>
</feature>
<organism evidence="2 3">
    <name type="scientific">Mucilaginibacter pedocola</name>
    <dbReference type="NCBI Taxonomy" id="1792845"/>
    <lineage>
        <taxon>Bacteria</taxon>
        <taxon>Pseudomonadati</taxon>
        <taxon>Bacteroidota</taxon>
        <taxon>Sphingobacteriia</taxon>
        <taxon>Sphingobacteriales</taxon>
        <taxon>Sphingobacteriaceae</taxon>
        <taxon>Mucilaginibacter</taxon>
    </lineage>
</organism>
<dbReference type="EMBL" id="MBTF01000008">
    <property type="protein sequence ID" value="OOQ60206.1"/>
    <property type="molecule type" value="Genomic_DNA"/>
</dbReference>
<sequence>MKKLLFLFYTHYNSGRRRSSAYASALWAALTLGMINAFSIMLFVNFTLLKKYSYLNRRTWEQNLLVAVITYFILGYHILWMLYKEQELEAMQCPPDALRSGNRKLVFYIIFSIAVLVAMAVRYYTL</sequence>
<evidence type="ECO:0000256" key="1">
    <source>
        <dbReference type="SAM" id="Phobius"/>
    </source>
</evidence>
<proteinExistence type="predicted"/>
<gene>
    <name evidence="2" type="ORF">BC343_25965</name>
</gene>
<name>A0A1S9PGW8_9SPHI</name>
<accession>A0A1S9PGW8</accession>
<dbReference type="AlphaFoldDB" id="A0A1S9PGW8"/>
<feature type="transmembrane region" description="Helical" evidence="1">
    <location>
        <begin position="105"/>
        <end position="124"/>
    </location>
</feature>
<dbReference type="RefSeq" id="WP_078347751.1">
    <property type="nucleotide sequence ID" value="NZ_MBTF01000008.1"/>
</dbReference>
<keyword evidence="1" id="KW-1133">Transmembrane helix</keyword>
<reference evidence="2 3" key="1">
    <citation type="submission" date="2016-07" db="EMBL/GenBank/DDBJ databases">
        <title>Genomic analysis of zinc-resistant bacterium Mucilaginibacter pedocola TBZ30.</title>
        <authorList>
            <person name="Huang J."/>
            <person name="Tang J."/>
        </authorList>
    </citation>
    <scope>NUCLEOTIDE SEQUENCE [LARGE SCALE GENOMIC DNA]</scope>
    <source>
        <strain evidence="2 3">TBZ30</strain>
    </source>
</reference>
<dbReference type="Proteomes" id="UP000189739">
    <property type="component" value="Unassembled WGS sequence"/>
</dbReference>